<feature type="transmembrane region" description="Helical" evidence="1">
    <location>
        <begin position="246"/>
        <end position="265"/>
    </location>
</feature>
<feature type="transmembrane region" description="Helical" evidence="1">
    <location>
        <begin position="168"/>
        <end position="189"/>
    </location>
</feature>
<feature type="transmembrane region" description="Helical" evidence="1">
    <location>
        <begin position="97"/>
        <end position="117"/>
    </location>
</feature>
<evidence type="ECO:0008006" key="4">
    <source>
        <dbReference type="Google" id="ProtNLM"/>
    </source>
</evidence>
<dbReference type="AlphaFoldDB" id="A0A1F6BIB9"/>
<feature type="transmembrane region" description="Helical" evidence="1">
    <location>
        <begin position="393"/>
        <end position="415"/>
    </location>
</feature>
<organism evidence="2 3">
    <name type="scientific">Candidatus Gottesmanbacteria bacterium RIFCSPLOWO2_01_FULL_42_22</name>
    <dbReference type="NCBI Taxonomy" id="1798391"/>
    <lineage>
        <taxon>Bacteria</taxon>
        <taxon>Candidatus Gottesmaniibacteriota</taxon>
    </lineage>
</organism>
<feature type="transmembrane region" description="Helical" evidence="1">
    <location>
        <begin position="201"/>
        <end position="234"/>
    </location>
</feature>
<feature type="transmembrane region" description="Helical" evidence="1">
    <location>
        <begin position="285"/>
        <end position="306"/>
    </location>
</feature>
<name>A0A1F6BIB9_9BACT</name>
<accession>A0A1F6BIB9</accession>
<dbReference type="Proteomes" id="UP000176228">
    <property type="component" value="Unassembled WGS sequence"/>
</dbReference>
<keyword evidence="1" id="KW-0812">Transmembrane</keyword>
<feature type="transmembrane region" description="Helical" evidence="1">
    <location>
        <begin position="6"/>
        <end position="27"/>
    </location>
</feature>
<gene>
    <name evidence="2" type="ORF">A2968_01670</name>
</gene>
<protein>
    <recommendedName>
        <fullName evidence="4">Glycosyltransferase RgtA/B/C/D-like domain-containing protein</fullName>
    </recommendedName>
</protein>
<evidence type="ECO:0000313" key="3">
    <source>
        <dbReference type="Proteomes" id="UP000176228"/>
    </source>
</evidence>
<keyword evidence="1" id="KW-1133">Transmembrane helix</keyword>
<comment type="caution">
    <text evidence="2">The sequence shown here is derived from an EMBL/GenBank/DDBJ whole genome shotgun (WGS) entry which is preliminary data.</text>
</comment>
<sequence length="547" mass="62252">MKQLNWLFFLIATGVILILNLYPMLYLSSHSPAGRTYALIHNNVQDFYLYQSLMNEGATGSFLIYDPFTTENHRTSVIFSFFTILGKISRNAGLPFVFTYHIARVLGAVLFLYAAYLLLKRLKLSHTNLAYLFLLFATPLFTSKNINGAAVKIPFMYWWTGMDAVRRAIYLPHHMFGAFFLVVSVLLIIGFVKTAGKQKMLWLTILAVFMAYIHTPSLFILLIVLPPSVIIYLLSNKIDQRSVLKFIPLAIYWLIGLLALILMVSQSNQGFPWSVYLEWEKTLQYPLSAELLGGLGFLLPFALIGLPSALFSGNFAKILIACWFSIPLLLIPFAPFLNISNIRLIQGLPYLTMAVLAAIGLETLTAFILRMIAVVKNKPYESVQSKLKQKVILIVYPLVLTAFFLVNIPVIVWSLKDQIREYSPVFGNVYLDDRLKNAFAFINNNYPAKTIVLSTFYTGNYLPVYTHTLSFIGHTSYTANVSLKEKAVMKFFENKMTWEEAAKFLKDNKIKLVFQGPEEKPLYNGLLYPNHLKPVFMEDVASIYEVK</sequence>
<dbReference type="EMBL" id="MFJU01000013">
    <property type="protein sequence ID" value="OGG36686.1"/>
    <property type="molecule type" value="Genomic_DNA"/>
</dbReference>
<evidence type="ECO:0000256" key="1">
    <source>
        <dbReference type="SAM" id="Phobius"/>
    </source>
</evidence>
<proteinExistence type="predicted"/>
<feature type="transmembrane region" description="Helical" evidence="1">
    <location>
        <begin position="350"/>
        <end position="372"/>
    </location>
</feature>
<reference evidence="2 3" key="1">
    <citation type="journal article" date="2016" name="Nat. Commun.">
        <title>Thousands of microbial genomes shed light on interconnected biogeochemical processes in an aquifer system.</title>
        <authorList>
            <person name="Anantharaman K."/>
            <person name="Brown C.T."/>
            <person name="Hug L.A."/>
            <person name="Sharon I."/>
            <person name="Castelle C.J."/>
            <person name="Probst A.J."/>
            <person name="Thomas B.C."/>
            <person name="Singh A."/>
            <person name="Wilkins M.J."/>
            <person name="Karaoz U."/>
            <person name="Brodie E.L."/>
            <person name="Williams K.H."/>
            <person name="Hubbard S.S."/>
            <person name="Banfield J.F."/>
        </authorList>
    </citation>
    <scope>NUCLEOTIDE SEQUENCE [LARGE SCALE GENOMIC DNA]</scope>
</reference>
<feature type="transmembrane region" description="Helical" evidence="1">
    <location>
        <begin position="318"/>
        <end position="338"/>
    </location>
</feature>
<keyword evidence="1" id="KW-0472">Membrane</keyword>
<dbReference type="STRING" id="1798391.A2968_01670"/>
<evidence type="ECO:0000313" key="2">
    <source>
        <dbReference type="EMBL" id="OGG36686.1"/>
    </source>
</evidence>